<comment type="caution">
    <text evidence="1">The sequence shown here is derived from an EMBL/GenBank/DDBJ whole genome shotgun (WGS) entry which is preliminary data.</text>
</comment>
<keyword evidence="1" id="KW-0378">Hydrolase</keyword>
<gene>
    <name evidence="1" type="ORF">BV25DRAFT_1812345</name>
</gene>
<sequence>MNITLNDTLGANSSLDNTTSTGTTPLTFPTDLSSLVTFIYSFAALRDYLKLIVLGGAFETLRRLYSFSYFSIVDRFFITASFESDDDAFQWMMFWLSSLPEWRKFRDFTVSTSSLGLGSDSVELNEEQDDDPSIRKTRPVRYLPAYAASYKMWYKRRWMTISRVKEESRWYTDKSTLTITILSRNRSVLDSLILEARQKWLSARSDKIDIYAMEGYSSDWRHVTSRPKRPIKSIILDAGVKELILDDARDFLKSRSWYADRGIPFRRGYLLYGAPGSGKTSIIHSLAGELGLDIYIISLSKYGLDDSTLSGLISSLPPECVAIMEDIDAAFTHGLTRDTAGTDLEDPRRGGDPSRRDPDDPNSNNDPREPNGAPGAPNSGSKDTRITLSGLLNALDGVSAQEGRLLFATTNRYSVLDPALTRPGRMDLHVEFRLASRYQAFEMFKRFYIPDADVDEPEAEEEKADGESVDSGYETPTKEKPAGSDLIDLSTPPSPAPSADSLPNYNGVTHSARAPTLSKKQIASLATRFSEAIPEREFSMASLQGFLMAYKVRPLQAVDDVERWVEDKRAERERKSRVVRLEEGRKAVVESKSES</sequence>
<accession>A0ACB8SMI8</accession>
<reference evidence="1" key="2">
    <citation type="journal article" date="2022" name="New Phytol.">
        <title>Evolutionary transition to the ectomycorrhizal habit in the genomes of a hyperdiverse lineage of mushroom-forming fungi.</title>
        <authorList>
            <person name="Looney B."/>
            <person name="Miyauchi S."/>
            <person name="Morin E."/>
            <person name="Drula E."/>
            <person name="Courty P.E."/>
            <person name="Kohler A."/>
            <person name="Kuo A."/>
            <person name="LaButti K."/>
            <person name="Pangilinan J."/>
            <person name="Lipzen A."/>
            <person name="Riley R."/>
            <person name="Andreopoulos W."/>
            <person name="He G."/>
            <person name="Johnson J."/>
            <person name="Nolan M."/>
            <person name="Tritt A."/>
            <person name="Barry K.W."/>
            <person name="Grigoriev I.V."/>
            <person name="Nagy L.G."/>
            <person name="Hibbett D."/>
            <person name="Henrissat B."/>
            <person name="Matheny P.B."/>
            <person name="Labbe J."/>
            <person name="Martin F.M."/>
        </authorList>
    </citation>
    <scope>NUCLEOTIDE SEQUENCE</scope>
    <source>
        <strain evidence="1">HHB10654</strain>
    </source>
</reference>
<reference evidence="1" key="1">
    <citation type="submission" date="2021-03" db="EMBL/GenBank/DDBJ databases">
        <authorList>
            <consortium name="DOE Joint Genome Institute"/>
            <person name="Ahrendt S."/>
            <person name="Looney B.P."/>
            <person name="Miyauchi S."/>
            <person name="Morin E."/>
            <person name="Drula E."/>
            <person name="Courty P.E."/>
            <person name="Chicoki N."/>
            <person name="Fauchery L."/>
            <person name="Kohler A."/>
            <person name="Kuo A."/>
            <person name="Labutti K."/>
            <person name="Pangilinan J."/>
            <person name="Lipzen A."/>
            <person name="Riley R."/>
            <person name="Andreopoulos W."/>
            <person name="He G."/>
            <person name="Johnson J."/>
            <person name="Barry K.W."/>
            <person name="Grigoriev I.V."/>
            <person name="Nagy L."/>
            <person name="Hibbett D."/>
            <person name="Henrissat B."/>
            <person name="Matheny P.B."/>
            <person name="Labbe J."/>
            <person name="Martin F."/>
        </authorList>
    </citation>
    <scope>NUCLEOTIDE SEQUENCE</scope>
    <source>
        <strain evidence="1">HHB10654</strain>
    </source>
</reference>
<proteinExistence type="predicted"/>
<protein>
    <submittedName>
        <fullName evidence="1">P-loop containing nucleoside triphosphate hydrolase protein</fullName>
    </submittedName>
</protein>
<dbReference type="Proteomes" id="UP000814140">
    <property type="component" value="Unassembled WGS sequence"/>
</dbReference>
<keyword evidence="2" id="KW-1185">Reference proteome</keyword>
<evidence type="ECO:0000313" key="2">
    <source>
        <dbReference type="Proteomes" id="UP000814140"/>
    </source>
</evidence>
<name>A0ACB8SMI8_9AGAM</name>
<organism evidence="1 2">
    <name type="scientific">Artomyces pyxidatus</name>
    <dbReference type="NCBI Taxonomy" id="48021"/>
    <lineage>
        <taxon>Eukaryota</taxon>
        <taxon>Fungi</taxon>
        <taxon>Dikarya</taxon>
        <taxon>Basidiomycota</taxon>
        <taxon>Agaricomycotina</taxon>
        <taxon>Agaricomycetes</taxon>
        <taxon>Russulales</taxon>
        <taxon>Auriscalpiaceae</taxon>
        <taxon>Artomyces</taxon>
    </lineage>
</organism>
<dbReference type="EMBL" id="MU277247">
    <property type="protein sequence ID" value="KAI0057432.1"/>
    <property type="molecule type" value="Genomic_DNA"/>
</dbReference>
<evidence type="ECO:0000313" key="1">
    <source>
        <dbReference type="EMBL" id="KAI0057432.1"/>
    </source>
</evidence>